<dbReference type="Gene3D" id="1.10.260.40">
    <property type="entry name" value="lambda repressor-like DNA-binding domains"/>
    <property type="match status" value="1"/>
</dbReference>
<keyword evidence="3" id="KW-1185">Reference proteome</keyword>
<reference evidence="2 3" key="1">
    <citation type="submission" date="2015-09" db="EMBL/GenBank/DDBJ databases">
        <authorList>
            <consortium name="Swine Surveillance"/>
        </authorList>
    </citation>
    <scope>NUCLEOTIDE SEQUENCE [LARGE SCALE GENOMIC DNA]</scope>
    <source>
        <strain evidence="2 3">CECT 7688</strain>
    </source>
</reference>
<dbReference type="Pfam" id="PF01381">
    <property type="entry name" value="HTH_3"/>
    <property type="match status" value="1"/>
</dbReference>
<dbReference type="PROSITE" id="PS50943">
    <property type="entry name" value="HTH_CROC1"/>
    <property type="match status" value="1"/>
</dbReference>
<dbReference type="CDD" id="cd00093">
    <property type="entry name" value="HTH_XRE"/>
    <property type="match status" value="1"/>
</dbReference>
<evidence type="ECO:0000313" key="2">
    <source>
        <dbReference type="EMBL" id="CUH53046.1"/>
    </source>
</evidence>
<accession>A0A0P1ER99</accession>
<proteinExistence type="predicted"/>
<sequence>MAKAMTTDELRDALDRLGITAEKLAEIIGTSPVTVRRWLMDPDKPTHRQVPPTAAKVIGWIIEGGRPKEWPPAPK</sequence>
<dbReference type="Proteomes" id="UP000054823">
    <property type="component" value="Unassembled WGS sequence"/>
</dbReference>
<dbReference type="InterPro" id="IPR010982">
    <property type="entry name" value="Lambda_DNA-bd_dom_sf"/>
</dbReference>
<dbReference type="GO" id="GO:0003677">
    <property type="term" value="F:DNA binding"/>
    <property type="evidence" value="ECO:0007669"/>
    <property type="project" value="InterPro"/>
</dbReference>
<dbReference type="InterPro" id="IPR001387">
    <property type="entry name" value="Cro/C1-type_HTH"/>
</dbReference>
<organism evidence="2 3">
    <name type="scientific">Shimia marina</name>
    <dbReference type="NCBI Taxonomy" id="321267"/>
    <lineage>
        <taxon>Bacteria</taxon>
        <taxon>Pseudomonadati</taxon>
        <taxon>Pseudomonadota</taxon>
        <taxon>Alphaproteobacteria</taxon>
        <taxon>Rhodobacterales</taxon>
        <taxon>Roseobacteraceae</taxon>
    </lineage>
</organism>
<dbReference type="OrthoDB" id="7871319at2"/>
<dbReference type="EMBL" id="CYPW01000024">
    <property type="protein sequence ID" value="CUH53046.1"/>
    <property type="molecule type" value="Genomic_DNA"/>
</dbReference>
<dbReference type="RefSeq" id="WP_058240207.1">
    <property type="nucleotide sequence ID" value="NZ_CYPW01000024.1"/>
</dbReference>
<name>A0A0P1ER99_9RHOB</name>
<evidence type="ECO:0000259" key="1">
    <source>
        <dbReference type="PROSITE" id="PS50943"/>
    </source>
</evidence>
<protein>
    <recommendedName>
        <fullName evidence="1">HTH cro/C1-type domain-containing protein</fullName>
    </recommendedName>
</protein>
<dbReference type="AlphaFoldDB" id="A0A0P1ER99"/>
<feature type="domain" description="HTH cro/C1-type" evidence="1">
    <location>
        <begin position="10"/>
        <end position="38"/>
    </location>
</feature>
<gene>
    <name evidence="2" type="ORF">SHM7688_02498</name>
</gene>
<evidence type="ECO:0000313" key="3">
    <source>
        <dbReference type="Proteomes" id="UP000054823"/>
    </source>
</evidence>